<sequence length="47" mass="5503">MEHTVKLSYRLCFVRSQAEAAVFENLLRLSCSSVPARSVWLRFLCRK</sequence>
<reference evidence="1" key="2">
    <citation type="submission" date="2004-02" db="EMBL/GenBank/DDBJ databases">
        <authorList>
            <consortium name="Genoscope"/>
            <consortium name="Whitehead Institute Centre for Genome Research"/>
        </authorList>
    </citation>
    <scope>NUCLEOTIDE SEQUENCE</scope>
</reference>
<protein>
    <submittedName>
        <fullName evidence="1">(spotted green pufferfish) hypothetical protein</fullName>
    </submittedName>
</protein>
<organism evidence="1">
    <name type="scientific">Tetraodon nigroviridis</name>
    <name type="common">Spotted green pufferfish</name>
    <name type="synonym">Chelonodon nigroviridis</name>
    <dbReference type="NCBI Taxonomy" id="99883"/>
    <lineage>
        <taxon>Eukaryota</taxon>
        <taxon>Metazoa</taxon>
        <taxon>Chordata</taxon>
        <taxon>Craniata</taxon>
        <taxon>Vertebrata</taxon>
        <taxon>Euteleostomi</taxon>
        <taxon>Actinopterygii</taxon>
        <taxon>Neopterygii</taxon>
        <taxon>Teleostei</taxon>
        <taxon>Neoteleostei</taxon>
        <taxon>Acanthomorphata</taxon>
        <taxon>Eupercaria</taxon>
        <taxon>Tetraodontiformes</taxon>
        <taxon>Tetradontoidea</taxon>
        <taxon>Tetraodontidae</taxon>
        <taxon>Tetraodon</taxon>
    </lineage>
</organism>
<dbReference type="EMBL" id="CAAE01014979">
    <property type="protein sequence ID" value="CAG06961.1"/>
    <property type="molecule type" value="Genomic_DNA"/>
</dbReference>
<evidence type="ECO:0000313" key="1">
    <source>
        <dbReference type="EMBL" id="CAG06961.1"/>
    </source>
</evidence>
<dbReference type="KEGG" id="tng:GSTEN00027477G001"/>
<proteinExistence type="predicted"/>
<reference evidence="1" key="1">
    <citation type="journal article" date="2004" name="Nature">
        <title>Genome duplication in the teleost fish Tetraodon nigroviridis reveals the early vertebrate proto-karyotype.</title>
        <authorList>
            <person name="Jaillon O."/>
            <person name="Aury J.-M."/>
            <person name="Brunet F."/>
            <person name="Petit J.-L."/>
            <person name="Stange-Thomann N."/>
            <person name="Mauceli E."/>
            <person name="Bouneau L."/>
            <person name="Fischer C."/>
            <person name="Ozouf-Costaz C."/>
            <person name="Bernot A."/>
            <person name="Nicaud S."/>
            <person name="Jaffe D."/>
            <person name="Fisher S."/>
            <person name="Lutfalla G."/>
            <person name="Dossat C."/>
            <person name="Segurens B."/>
            <person name="Dasilva C."/>
            <person name="Salanoubat M."/>
            <person name="Levy M."/>
            <person name="Boudet N."/>
            <person name="Castellano S."/>
            <person name="Anthouard V."/>
            <person name="Jubin C."/>
            <person name="Castelli V."/>
            <person name="Katinka M."/>
            <person name="Vacherie B."/>
            <person name="Biemont C."/>
            <person name="Skalli Z."/>
            <person name="Cattolico L."/>
            <person name="Poulain J."/>
            <person name="De Berardinis V."/>
            <person name="Cruaud C."/>
            <person name="Duprat S."/>
            <person name="Brottier P."/>
            <person name="Coutanceau J.-P."/>
            <person name="Gouzy J."/>
            <person name="Parra G."/>
            <person name="Lardier G."/>
            <person name="Chapple C."/>
            <person name="McKernan K.J."/>
            <person name="McEwan P."/>
            <person name="Bosak S."/>
            <person name="Kellis M."/>
            <person name="Volff J.-N."/>
            <person name="Guigo R."/>
            <person name="Zody M.C."/>
            <person name="Mesirov J."/>
            <person name="Lindblad-Toh K."/>
            <person name="Birren B."/>
            <person name="Nusbaum C."/>
            <person name="Kahn D."/>
            <person name="Robinson-Rechavi M."/>
            <person name="Laudet V."/>
            <person name="Schachter V."/>
            <person name="Quetier F."/>
            <person name="Saurin W."/>
            <person name="Scarpelli C."/>
            <person name="Wincker P."/>
            <person name="Lander E.S."/>
            <person name="Weissenbach J."/>
            <person name="Roest Crollius H."/>
        </authorList>
    </citation>
    <scope>NUCLEOTIDE SEQUENCE [LARGE SCALE GENOMIC DNA]</scope>
</reference>
<accession>Q4RXC1</accession>
<name>Q4RXC1_TETNG</name>
<dbReference type="AlphaFoldDB" id="Q4RXC1"/>
<comment type="caution">
    <text evidence="1">The sequence shown here is derived from an EMBL/GenBank/DDBJ whole genome shotgun (WGS) entry which is preliminary data.</text>
</comment>
<gene>
    <name evidence="1" type="ORF">GSTENG00027477001</name>
</gene>